<dbReference type="PANTHER" id="PTHR12281:SF31">
    <property type="entry name" value="DCN1-LIKE PROTEIN 3"/>
    <property type="match status" value="1"/>
</dbReference>
<dbReference type="Gene3D" id="1.10.8.10">
    <property type="entry name" value="DNA helicase RuvA subunit, C-terminal domain"/>
    <property type="match status" value="1"/>
</dbReference>
<dbReference type="GO" id="GO:0097602">
    <property type="term" value="F:cullin family protein binding"/>
    <property type="evidence" value="ECO:0007669"/>
    <property type="project" value="TreeGrafter"/>
</dbReference>
<gene>
    <name evidence="5" type="ORF">B7463_g6270</name>
</gene>
<evidence type="ECO:0000256" key="2">
    <source>
        <dbReference type="RuleBase" id="RU410713"/>
    </source>
</evidence>
<dbReference type="GO" id="GO:0031624">
    <property type="term" value="F:ubiquitin conjugating enzyme binding"/>
    <property type="evidence" value="ECO:0007669"/>
    <property type="project" value="TreeGrafter"/>
</dbReference>
<feature type="domain" description="DCUN1" evidence="4">
    <location>
        <begin position="106"/>
        <end position="308"/>
    </location>
</feature>
<dbReference type="OMA" id="LWCKFLQ"/>
<dbReference type="GO" id="GO:0000151">
    <property type="term" value="C:ubiquitin ligase complex"/>
    <property type="evidence" value="ECO:0007669"/>
    <property type="project" value="TreeGrafter"/>
</dbReference>
<dbReference type="GO" id="GO:0032182">
    <property type="term" value="F:ubiquitin-like protein binding"/>
    <property type="evidence" value="ECO:0007669"/>
    <property type="project" value="TreeGrafter"/>
</dbReference>
<evidence type="ECO:0000259" key="4">
    <source>
        <dbReference type="PROSITE" id="PS51229"/>
    </source>
</evidence>
<comment type="function">
    <text evidence="2">Neddylation of cullins play an essential role in the regulation of SCF-type complexes activity.</text>
</comment>
<evidence type="ECO:0000313" key="6">
    <source>
        <dbReference type="Proteomes" id="UP000258309"/>
    </source>
</evidence>
<dbReference type="InterPro" id="IPR009060">
    <property type="entry name" value="UBA-like_sf"/>
</dbReference>
<evidence type="ECO:0000313" key="5">
    <source>
        <dbReference type="EMBL" id="RFU30105.1"/>
    </source>
</evidence>
<dbReference type="Gene3D" id="1.10.238.10">
    <property type="entry name" value="EF-hand"/>
    <property type="match status" value="1"/>
</dbReference>
<dbReference type="InterPro" id="IPR014764">
    <property type="entry name" value="DCN-prot"/>
</dbReference>
<comment type="caution">
    <text evidence="5">The sequence shown here is derived from an EMBL/GenBank/DDBJ whole genome shotgun (WGS) entry which is preliminary data.</text>
</comment>
<dbReference type="EMBL" id="NCSJ02000109">
    <property type="protein sequence ID" value="RFU30105.1"/>
    <property type="molecule type" value="Genomic_DNA"/>
</dbReference>
<sequence length="321" mass="36648">MPPTAPQKVMMAQFTAITGAPERIASRILKATNWKLDQACDSLRDHLSRAYHRYFTKSGRRSANKPSKSTMPPAKRRRTTASTTKSKAKSGHYFAQTGTGPITPQKDTTALVKLFDKYRDPQAEDTDTINVDGTMQYLTDIGVNLENAEILVALEIVQAPTLGEITKTGFVDGWKVLGNMDTIAKQKAYVAEQIKLFSTDLELFKRVYRHTFICSKEKGQRALALENALIYWELLFTPPGRPWISGSTNWLELWADFLKTKWTKSVNRDMWNQTFEFYRKTIDDESLSFWSEDAAWPSVIDDFVSYVKTKRTSESEHMETD</sequence>
<feature type="non-terminal residue" evidence="5">
    <location>
        <position position="321"/>
    </location>
</feature>
<dbReference type="PROSITE" id="PS51229">
    <property type="entry name" value="DCUN1"/>
    <property type="match status" value="1"/>
</dbReference>
<dbReference type="SUPFAM" id="SSF46934">
    <property type="entry name" value="UBA-like"/>
    <property type="match status" value="1"/>
</dbReference>
<dbReference type="Pfam" id="PF03556">
    <property type="entry name" value="Cullin_binding"/>
    <property type="match status" value="1"/>
</dbReference>
<name>A0A3E2H9K9_SCYLI</name>
<dbReference type="GO" id="GO:0045116">
    <property type="term" value="P:protein neddylation"/>
    <property type="evidence" value="ECO:0007669"/>
    <property type="project" value="TreeGrafter"/>
</dbReference>
<organism evidence="5 6">
    <name type="scientific">Scytalidium lignicola</name>
    <name type="common">Hyphomycete</name>
    <dbReference type="NCBI Taxonomy" id="5539"/>
    <lineage>
        <taxon>Eukaryota</taxon>
        <taxon>Fungi</taxon>
        <taxon>Dikarya</taxon>
        <taxon>Ascomycota</taxon>
        <taxon>Pezizomycotina</taxon>
        <taxon>Leotiomycetes</taxon>
        <taxon>Leotiomycetes incertae sedis</taxon>
        <taxon>Scytalidium</taxon>
    </lineage>
</organism>
<dbReference type="OrthoDB" id="27198at2759"/>
<dbReference type="InterPro" id="IPR005176">
    <property type="entry name" value="PONY_dom"/>
</dbReference>
<dbReference type="PANTHER" id="PTHR12281">
    <property type="entry name" value="RP42 RELATED"/>
    <property type="match status" value="1"/>
</dbReference>
<evidence type="ECO:0000256" key="3">
    <source>
        <dbReference type="SAM" id="MobiDB-lite"/>
    </source>
</evidence>
<feature type="non-terminal residue" evidence="5">
    <location>
        <position position="1"/>
    </location>
</feature>
<protein>
    <recommendedName>
        <fullName evidence="2">Defective in cullin neddylation protein</fullName>
    </recommendedName>
</protein>
<proteinExistence type="predicted"/>
<accession>A0A3E2H9K9</accession>
<dbReference type="Proteomes" id="UP000258309">
    <property type="component" value="Unassembled WGS sequence"/>
</dbReference>
<reference evidence="5 6" key="1">
    <citation type="submission" date="2018-05" db="EMBL/GenBank/DDBJ databases">
        <title>Draft genome sequence of Scytalidium lignicola DSM 105466, a ubiquitous saprotrophic fungus.</title>
        <authorList>
            <person name="Buettner E."/>
            <person name="Gebauer A.M."/>
            <person name="Hofrichter M."/>
            <person name="Liers C."/>
            <person name="Kellner H."/>
        </authorList>
    </citation>
    <scope>NUCLEOTIDE SEQUENCE [LARGE SCALE GENOMIC DNA]</scope>
    <source>
        <strain evidence="5 6">DSM 105466</strain>
    </source>
</reference>
<dbReference type="Pfam" id="PF14555">
    <property type="entry name" value="UBA_4"/>
    <property type="match status" value="1"/>
</dbReference>
<dbReference type="InterPro" id="IPR042460">
    <property type="entry name" value="DCN1-like_PONY"/>
</dbReference>
<dbReference type="STRING" id="5539.A0A3E2H9K9"/>
<feature type="region of interest" description="Disordered" evidence="3">
    <location>
        <begin position="56"/>
        <end position="100"/>
    </location>
</feature>
<keyword evidence="1" id="KW-0833">Ubl conjugation pathway</keyword>
<dbReference type="Gene3D" id="1.10.238.200">
    <property type="entry name" value="Cullin, PONY binding domain"/>
    <property type="match status" value="1"/>
</dbReference>
<dbReference type="AlphaFoldDB" id="A0A3E2H9K9"/>
<keyword evidence="6" id="KW-1185">Reference proteome</keyword>
<evidence type="ECO:0000256" key="1">
    <source>
        <dbReference type="ARBA" id="ARBA00022786"/>
    </source>
</evidence>